<organism evidence="1 2">
    <name type="scientific">Klenkia soli</name>
    <dbReference type="NCBI Taxonomy" id="1052260"/>
    <lineage>
        <taxon>Bacteria</taxon>
        <taxon>Bacillati</taxon>
        <taxon>Actinomycetota</taxon>
        <taxon>Actinomycetes</taxon>
        <taxon>Geodermatophilales</taxon>
        <taxon>Geodermatophilaceae</taxon>
        <taxon>Klenkia</taxon>
    </lineage>
</organism>
<dbReference type="RefSeq" id="WP_091246551.1">
    <property type="nucleotide sequence ID" value="NZ_FNIR01000009.1"/>
</dbReference>
<keyword evidence="2" id="KW-1185">Reference proteome</keyword>
<name>A0A1H0P266_9ACTN</name>
<dbReference type="OrthoDB" id="5176673at2"/>
<dbReference type="EMBL" id="FNIR01000009">
    <property type="protein sequence ID" value="SDO99041.1"/>
    <property type="molecule type" value="Genomic_DNA"/>
</dbReference>
<evidence type="ECO:0000313" key="2">
    <source>
        <dbReference type="Proteomes" id="UP000199088"/>
    </source>
</evidence>
<dbReference type="AlphaFoldDB" id="A0A1H0P266"/>
<sequence length="355" mass="38687">MSLVLPLVTRETARRRLGLLTRSGLLACGVTDQEIAAAVRRGELRRVRAGAYVSAADWAEVERTRRLPGLRALAVGAAVAPAGTPFSSSTAAWIWGLPRPALRRGAADLVHLAGPTGRGARGRDWVLHRAALSADEVTRRGAYPLTSAARTLVDVARSWREQDAVAAVDAALLRRLTTRDELLETLERHATVAGTPAVRRVLDLADGRAESWLETCGRLTFAAGGLPPFLPQVEIWLDGELLKVVDGWYPEAALAVEFDGLVKYRGPAAARDLVEEKRVEDLLRSFGIRFIRVTYEMLTRQWSTVRARVLRELATPGPALRVFGEHPRAVGKPRTGAQVDDGWLWRALDTVGGPG</sequence>
<proteinExistence type="predicted"/>
<dbReference type="Proteomes" id="UP000199088">
    <property type="component" value="Unassembled WGS sequence"/>
</dbReference>
<dbReference type="STRING" id="1052260.SAMN05660199_02943"/>
<evidence type="ECO:0000313" key="1">
    <source>
        <dbReference type="EMBL" id="SDO99041.1"/>
    </source>
</evidence>
<protein>
    <submittedName>
        <fullName evidence="1">Transcriptional regulator, AbiEi antitoxin, Type IV TA system</fullName>
    </submittedName>
</protein>
<gene>
    <name evidence="1" type="ORF">SAMN05660199_02943</name>
</gene>
<accession>A0A1H0P266</accession>
<reference evidence="2" key="1">
    <citation type="submission" date="2016-10" db="EMBL/GenBank/DDBJ databases">
        <authorList>
            <person name="Varghese N."/>
            <person name="Submissions S."/>
        </authorList>
    </citation>
    <scope>NUCLEOTIDE SEQUENCE [LARGE SCALE GENOMIC DNA]</scope>
    <source>
        <strain evidence="2">DSM 45843</strain>
    </source>
</reference>